<accession>A0A238WUJ1</accession>
<dbReference type="UniPathway" id="UPA00288">
    <property type="reaction ID" value="UER01023"/>
</dbReference>
<dbReference type="GO" id="GO:0005829">
    <property type="term" value="C:cytosol"/>
    <property type="evidence" value="ECO:0007669"/>
    <property type="project" value="TreeGrafter"/>
</dbReference>
<sequence length="430" mass="47013">METQATTLAHDTAIFNLIEKEKERQTHGIELIASENYVSEQVMRAQGSILTNKYAEGLPGKRYYGGCEIVDQIEQLAIDRAKELFGVEWVNVQPHSGAQANAAVMLAVLNPGDKILGFDLSHGGHLTHGSPVNFSGKLYKPSFYGVEAETGLIDWEKVKETARREQPKLIICGASAYSRDWNYQALREAADEVGALLLADISHPSGLIAKGLLNNPFDHCHIVTTTTHKTLRGPRGGLILLGKDFENPFGLKTPKGEIRMMSSLLDGAVFPGTQGGPLEHVIGAKAVAFGEALSDAYTDYTHQIIKNAQALANGFVERGYQIISGGTDNHLMLIDLRSKGLTGKLAENTLIKADITINKNMVPFDDKSPFVTSGMRIGSAAVTTRGLKEPDMARIVDFIDEVLTHNADDARISRVRGEINEWMQQYPLFA</sequence>
<dbReference type="PROSITE" id="PS00096">
    <property type="entry name" value="SHMT"/>
    <property type="match status" value="1"/>
</dbReference>
<dbReference type="Gene3D" id="3.40.640.10">
    <property type="entry name" value="Type I PLP-dependent aspartate aminotransferase-like (Major domain)"/>
    <property type="match status" value="1"/>
</dbReference>
<evidence type="ECO:0000259" key="11">
    <source>
        <dbReference type="Pfam" id="PF00464"/>
    </source>
</evidence>
<evidence type="ECO:0000313" key="12">
    <source>
        <dbReference type="EMBL" id="SNR50215.1"/>
    </source>
</evidence>
<evidence type="ECO:0000256" key="6">
    <source>
        <dbReference type="ARBA" id="ARBA00022563"/>
    </source>
</evidence>
<keyword evidence="6 9" id="KW-0554">One-carbon metabolism</keyword>
<gene>
    <name evidence="9" type="primary">glyA</name>
    <name evidence="12" type="ORF">SAMN06269173_103115</name>
</gene>
<evidence type="ECO:0000256" key="10">
    <source>
        <dbReference type="PIRSR" id="PIRSR000412-50"/>
    </source>
</evidence>
<keyword evidence="13" id="KW-1185">Reference proteome</keyword>
<dbReference type="Proteomes" id="UP000198310">
    <property type="component" value="Unassembled WGS sequence"/>
</dbReference>
<dbReference type="EMBL" id="FZNS01000003">
    <property type="protein sequence ID" value="SNR50215.1"/>
    <property type="molecule type" value="Genomic_DNA"/>
</dbReference>
<evidence type="ECO:0000256" key="5">
    <source>
        <dbReference type="ARBA" id="ARBA00022490"/>
    </source>
</evidence>
<dbReference type="EC" id="2.1.2.1" evidence="9"/>
<dbReference type="PIRSF" id="PIRSF000412">
    <property type="entry name" value="SHMT"/>
    <property type="match status" value="1"/>
</dbReference>
<comment type="cofactor">
    <cofactor evidence="1 9 10">
        <name>pyridoxal 5'-phosphate</name>
        <dbReference type="ChEBI" id="CHEBI:597326"/>
    </cofactor>
</comment>
<keyword evidence="9" id="KW-0028">Amino-acid biosynthesis</keyword>
<comment type="pathway">
    <text evidence="9">One-carbon metabolism; tetrahydrofolate interconversion.</text>
</comment>
<feature type="site" description="Plays an important role in substrate specificity" evidence="9">
    <location>
        <position position="228"/>
    </location>
</feature>
<dbReference type="FunFam" id="3.40.640.10:FF:000001">
    <property type="entry name" value="Serine hydroxymethyltransferase"/>
    <property type="match status" value="1"/>
</dbReference>
<dbReference type="SUPFAM" id="SSF53383">
    <property type="entry name" value="PLP-dependent transferases"/>
    <property type="match status" value="1"/>
</dbReference>
<name>A0A238WUJ1_9BACT</name>
<dbReference type="AlphaFoldDB" id="A0A238WUJ1"/>
<dbReference type="InterPro" id="IPR039429">
    <property type="entry name" value="SHMT-like_dom"/>
</dbReference>
<dbReference type="PANTHER" id="PTHR11680:SF35">
    <property type="entry name" value="SERINE HYDROXYMETHYLTRANSFERASE 1"/>
    <property type="match status" value="1"/>
</dbReference>
<feature type="binding site" evidence="9">
    <location>
        <begin position="124"/>
        <end position="126"/>
    </location>
    <ligand>
        <name>(6S)-5,6,7,8-tetrahydrofolate</name>
        <dbReference type="ChEBI" id="CHEBI:57453"/>
    </ligand>
</feature>
<dbReference type="PANTHER" id="PTHR11680">
    <property type="entry name" value="SERINE HYDROXYMETHYLTRANSFERASE"/>
    <property type="match status" value="1"/>
</dbReference>
<dbReference type="InterPro" id="IPR049943">
    <property type="entry name" value="Ser_HO-MeTrfase-like"/>
</dbReference>
<dbReference type="GO" id="GO:0035999">
    <property type="term" value="P:tetrahydrofolate interconversion"/>
    <property type="evidence" value="ECO:0007669"/>
    <property type="project" value="UniProtKB-UniRule"/>
</dbReference>
<dbReference type="GO" id="GO:0019264">
    <property type="term" value="P:glycine biosynthetic process from serine"/>
    <property type="evidence" value="ECO:0007669"/>
    <property type="project" value="UniProtKB-UniRule"/>
</dbReference>
<dbReference type="GO" id="GO:0030170">
    <property type="term" value="F:pyridoxal phosphate binding"/>
    <property type="evidence" value="ECO:0007669"/>
    <property type="project" value="UniProtKB-UniRule"/>
</dbReference>
<reference evidence="13" key="1">
    <citation type="submission" date="2017-06" db="EMBL/GenBank/DDBJ databases">
        <authorList>
            <person name="Varghese N."/>
            <person name="Submissions S."/>
        </authorList>
    </citation>
    <scope>NUCLEOTIDE SEQUENCE [LARGE SCALE GENOMIC DNA]</scope>
    <source>
        <strain evidence="13">DSM 28041</strain>
    </source>
</reference>
<keyword evidence="7 9" id="KW-0808">Transferase</keyword>
<dbReference type="InterPro" id="IPR001085">
    <property type="entry name" value="Ser_HO-MeTrfase"/>
</dbReference>
<keyword evidence="8 9" id="KW-0663">Pyridoxal phosphate</keyword>
<feature type="binding site" evidence="9">
    <location>
        <position position="120"/>
    </location>
    <ligand>
        <name>(6S)-5,6,7,8-tetrahydrofolate</name>
        <dbReference type="ChEBI" id="CHEBI:57453"/>
    </ligand>
</feature>
<evidence type="ECO:0000256" key="8">
    <source>
        <dbReference type="ARBA" id="ARBA00022898"/>
    </source>
</evidence>
<keyword evidence="12" id="KW-0489">Methyltransferase</keyword>
<evidence type="ECO:0000256" key="4">
    <source>
        <dbReference type="ARBA" id="ARBA00011738"/>
    </source>
</evidence>
<evidence type="ECO:0000256" key="2">
    <source>
        <dbReference type="ARBA" id="ARBA00004496"/>
    </source>
</evidence>
<comment type="similarity">
    <text evidence="3 9">Belongs to the SHMT family.</text>
</comment>
<dbReference type="InterPro" id="IPR019798">
    <property type="entry name" value="Ser_HO-MeTrfase_PLP_BS"/>
</dbReference>
<dbReference type="GO" id="GO:0004372">
    <property type="term" value="F:glycine hydroxymethyltransferase activity"/>
    <property type="evidence" value="ECO:0007669"/>
    <property type="project" value="UniProtKB-UniRule"/>
</dbReference>
<organism evidence="12 13">
    <name type="scientific">Hymenobacter mucosus</name>
    <dbReference type="NCBI Taxonomy" id="1411120"/>
    <lineage>
        <taxon>Bacteria</taxon>
        <taxon>Pseudomonadati</taxon>
        <taxon>Bacteroidota</taxon>
        <taxon>Cytophagia</taxon>
        <taxon>Cytophagales</taxon>
        <taxon>Hymenobacteraceae</taxon>
        <taxon>Hymenobacter</taxon>
    </lineage>
</organism>
<evidence type="ECO:0000256" key="7">
    <source>
        <dbReference type="ARBA" id="ARBA00022679"/>
    </source>
</evidence>
<feature type="domain" description="Serine hydroxymethyltransferase-like" evidence="11">
    <location>
        <begin position="10"/>
        <end position="399"/>
    </location>
</feature>
<dbReference type="CDD" id="cd00378">
    <property type="entry name" value="SHMT"/>
    <property type="match status" value="1"/>
</dbReference>
<dbReference type="Gene3D" id="3.90.1150.10">
    <property type="entry name" value="Aspartate Aminotransferase, domain 1"/>
    <property type="match status" value="1"/>
</dbReference>
<dbReference type="NCBIfam" id="NF000586">
    <property type="entry name" value="PRK00011.1"/>
    <property type="match status" value="1"/>
</dbReference>
<protein>
    <recommendedName>
        <fullName evidence="9">Serine hydroxymethyltransferase</fullName>
        <shortName evidence="9">SHMT</shortName>
        <shortName evidence="9">Serine methylase</shortName>
        <ecNumber evidence="9">2.1.2.1</ecNumber>
    </recommendedName>
</protein>
<proteinExistence type="inferred from homology"/>
<dbReference type="InterPro" id="IPR015424">
    <property type="entry name" value="PyrdxlP-dep_Trfase"/>
</dbReference>
<dbReference type="GO" id="GO:0032259">
    <property type="term" value="P:methylation"/>
    <property type="evidence" value="ECO:0007669"/>
    <property type="project" value="UniProtKB-KW"/>
</dbReference>
<dbReference type="InterPro" id="IPR015422">
    <property type="entry name" value="PyrdxlP-dep_Trfase_small"/>
</dbReference>
<evidence type="ECO:0000256" key="1">
    <source>
        <dbReference type="ARBA" id="ARBA00001933"/>
    </source>
</evidence>
<dbReference type="Pfam" id="PF00464">
    <property type="entry name" value="SHMT"/>
    <property type="match status" value="1"/>
</dbReference>
<comment type="caution">
    <text evidence="9">Lacks conserved residue(s) required for the propagation of feature annotation.</text>
</comment>
<evidence type="ECO:0000256" key="9">
    <source>
        <dbReference type="HAMAP-Rule" id="MF_00051"/>
    </source>
</evidence>
<feature type="binding site" evidence="9">
    <location>
        <begin position="368"/>
        <end position="370"/>
    </location>
    <ligand>
        <name>(6S)-5,6,7,8-tetrahydrofolate</name>
        <dbReference type="ChEBI" id="CHEBI:57453"/>
    </ligand>
</feature>
<comment type="pathway">
    <text evidence="9">Amino-acid biosynthesis; glycine biosynthesis; glycine from L-serine: step 1/1.</text>
</comment>
<comment type="catalytic activity">
    <reaction evidence="9">
        <text>(6R)-5,10-methylene-5,6,7,8-tetrahydrofolate + glycine + H2O = (6S)-5,6,7,8-tetrahydrofolate + L-serine</text>
        <dbReference type="Rhea" id="RHEA:15481"/>
        <dbReference type="ChEBI" id="CHEBI:15377"/>
        <dbReference type="ChEBI" id="CHEBI:15636"/>
        <dbReference type="ChEBI" id="CHEBI:33384"/>
        <dbReference type="ChEBI" id="CHEBI:57305"/>
        <dbReference type="ChEBI" id="CHEBI:57453"/>
        <dbReference type="EC" id="2.1.2.1"/>
    </reaction>
</comment>
<evidence type="ECO:0000256" key="3">
    <source>
        <dbReference type="ARBA" id="ARBA00006376"/>
    </source>
</evidence>
<dbReference type="UniPathway" id="UPA00193"/>
<evidence type="ECO:0000313" key="13">
    <source>
        <dbReference type="Proteomes" id="UP000198310"/>
    </source>
</evidence>
<dbReference type="HAMAP" id="MF_00051">
    <property type="entry name" value="SHMT"/>
    <property type="match status" value="1"/>
</dbReference>
<comment type="subunit">
    <text evidence="4 9">Homodimer.</text>
</comment>
<dbReference type="GO" id="GO:0008168">
    <property type="term" value="F:methyltransferase activity"/>
    <property type="evidence" value="ECO:0007669"/>
    <property type="project" value="UniProtKB-KW"/>
</dbReference>
<feature type="modified residue" description="N6-(pyridoxal phosphate)lysine" evidence="9 10">
    <location>
        <position position="229"/>
    </location>
</feature>
<comment type="function">
    <text evidence="9">Catalyzes the reversible interconversion of serine and glycine with tetrahydrofolate (THF) serving as the one-carbon carrier. This reaction serves as the major source of one-carbon groups required for the biosynthesis of purines, thymidylate, methionine, and other important biomolecules. Also exhibits THF-independent aldolase activity toward beta-hydroxyamino acids, producing glycine and aldehydes, via a retro-aldol mechanism.</text>
</comment>
<dbReference type="RefSeq" id="WP_089332210.1">
    <property type="nucleotide sequence ID" value="NZ_FZNS01000003.1"/>
</dbReference>
<comment type="subcellular location">
    <subcellularLocation>
        <location evidence="2 9">Cytoplasm</location>
    </subcellularLocation>
</comment>
<dbReference type="InterPro" id="IPR015421">
    <property type="entry name" value="PyrdxlP-dep_Trfase_major"/>
</dbReference>
<keyword evidence="5 9" id="KW-0963">Cytoplasm</keyword>